<dbReference type="AlphaFoldDB" id="A0A398DPT8"/>
<evidence type="ECO:0000313" key="2">
    <source>
        <dbReference type="EMBL" id="RIE17225.1"/>
    </source>
</evidence>
<feature type="compositionally biased region" description="Basic and acidic residues" evidence="1">
    <location>
        <begin position="34"/>
        <end position="59"/>
    </location>
</feature>
<protein>
    <submittedName>
        <fullName evidence="2">Uncharacterized protein</fullName>
    </submittedName>
</protein>
<sequence>MTHGCVMKKGALITFDDGTTGRVKTHTDEELDQVEQKKPRETRSLSKAEEEILSKWRDS</sequence>
<comment type="caution">
    <text evidence="2">The sequence shown here is derived from an EMBL/GenBank/DDBJ whole genome shotgun (WGS) entry which is preliminary data.</text>
</comment>
<evidence type="ECO:0000313" key="3">
    <source>
        <dbReference type="Proteomes" id="UP000266113"/>
    </source>
</evidence>
<organism evidence="2 3">
    <name type="scientific">Candidatus Cryosericum septentrionale</name>
    <dbReference type="NCBI Taxonomy" id="2290913"/>
    <lineage>
        <taxon>Bacteria</taxon>
        <taxon>Pseudomonadati</taxon>
        <taxon>Caldisericota/Cryosericota group</taxon>
        <taxon>Candidatus Cryosericota</taxon>
        <taxon>Candidatus Cryosericia</taxon>
        <taxon>Candidatus Cryosericales</taxon>
        <taxon>Candidatus Cryosericaceae</taxon>
        <taxon>Candidatus Cryosericum</taxon>
    </lineage>
</organism>
<evidence type="ECO:0000256" key="1">
    <source>
        <dbReference type="SAM" id="MobiDB-lite"/>
    </source>
</evidence>
<keyword evidence="3" id="KW-1185">Reference proteome</keyword>
<gene>
    <name evidence="2" type="ORF">SMC1_02585</name>
</gene>
<accession>A0A398DPT8</accession>
<feature type="region of interest" description="Disordered" evidence="1">
    <location>
        <begin position="17"/>
        <end position="59"/>
    </location>
</feature>
<proteinExistence type="predicted"/>
<dbReference type="Proteomes" id="UP000266113">
    <property type="component" value="Unassembled WGS sequence"/>
</dbReference>
<reference evidence="2 3" key="1">
    <citation type="submission" date="2018-09" db="EMBL/GenBank/DDBJ databases">
        <title>Discovery and Ecogenomic Context for Candidatus Cryosericales, a Global Caldiserica Order Active in Thawing Permafrost.</title>
        <authorList>
            <person name="Martinez M.A."/>
            <person name="Woodcroft B.J."/>
            <person name="Ignacio Espinoza J.C."/>
            <person name="Zayed A."/>
            <person name="Singleton C.M."/>
            <person name="Boyd J."/>
            <person name="Li Y.-F."/>
            <person name="Purvine S."/>
            <person name="Maughan H."/>
            <person name="Hodgkins S.B."/>
            <person name="Anderson D."/>
            <person name="Sederholm M."/>
            <person name="Temperton B."/>
            <person name="Saleska S.R."/>
            <person name="Tyson G.W."/>
            <person name="Rich V.I."/>
        </authorList>
    </citation>
    <scope>NUCLEOTIDE SEQUENCE [LARGE SCALE GENOMIC DNA]</scope>
    <source>
        <strain evidence="2 3">SMC1</strain>
    </source>
</reference>
<dbReference type="EMBL" id="QXIY01000009">
    <property type="protein sequence ID" value="RIE17225.1"/>
    <property type="molecule type" value="Genomic_DNA"/>
</dbReference>
<name>A0A398DPT8_9BACT</name>